<proteinExistence type="predicted"/>
<dbReference type="AlphaFoldDB" id="V7P990"/>
<dbReference type="Pfam" id="PF06022">
    <property type="entry name" value="Cir_Bir_Yir"/>
    <property type="match status" value="1"/>
</dbReference>
<dbReference type="EMBL" id="KI635835">
    <property type="protein sequence ID" value="ETB56071.1"/>
    <property type="molecule type" value="Genomic_DNA"/>
</dbReference>
<organism evidence="2 3">
    <name type="scientific">Plasmodium yoelii 17X</name>
    <dbReference type="NCBI Taxonomy" id="1323249"/>
    <lineage>
        <taxon>Eukaryota</taxon>
        <taxon>Sar</taxon>
        <taxon>Alveolata</taxon>
        <taxon>Apicomplexa</taxon>
        <taxon>Aconoidasida</taxon>
        <taxon>Haemosporida</taxon>
        <taxon>Plasmodiidae</taxon>
        <taxon>Plasmodium</taxon>
        <taxon>Plasmodium (Vinckeia)</taxon>
    </lineage>
</organism>
<feature type="transmembrane region" description="Helical" evidence="1">
    <location>
        <begin position="267"/>
        <end position="285"/>
    </location>
</feature>
<evidence type="ECO:0000313" key="3">
    <source>
        <dbReference type="Proteomes" id="UP000018538"/>
    </source>
</evidence>
<name>V7P990_PLAYE</name>
<evidence type="ECO:0000256" key="1">
    <source>
        <dbReference type="SAM" id="Phobius"/>
    </source>
</evidence>
<accession>V7P990</accession>
<sequence length="366" mass="42379">MDKTLCEQFDELKKNLPDDLENYASVNFNQNKDIKYYCSNGESDDTECKTDLDKINAGCLWLFEQLFVKKKNNNINTVQYIIIWLSYKLNKKKYNGINNLNDFYTNCIENNTHYTSCKQDGVDCSNQLQTNTGYTNYKEIINKRKSLLNINIGNMSKIYDAFKLLCNAYNELGGNDKTSKNYLVKANEFVKKYNELNVSGIDKDDHYHQVLSTLSSDYNNFKSYCDSNGGDCSSISFLTSIETEEHGVQSFGKICDDTPSFSIVKKLILALLIFSAISIFLGIFFKDYSNNGFLNCFDFFSILKQKIWCWLFSILKHVYKRCIFNSLHCCFNFYNNAHMSVIKDTNLCKIVSIHIVKHVLNILKTR</sequence>
<keyword evidence="3" id="KW-1185">Reference proteome</keyword>
<gene>
    <name evidence="2" type="ORF">YYC_05897</name>
</gene>
<keyword evidence="1" id="KW-1133">Transmembrane helix</keyword>
<keyword evidence="1" id="KW-0472">Membrane</keyword>
<protein>
    <submittedName>
        <fullName evidence="2">Uncharacterized protein</fullName>
    </submittedName>
</protein>
<reference evidence="2 3" key="1">
    <citation type="submission" date="2013-11" db="EMBL/GenBank/DDBJ databases">
        <title>The Genome Sequence of Plasmodium yoelii 17X.</title>
        <authorList>
            <consortium name="The Broad Institute Genomics Platform"/>
            <consortium name="The Broad Institute Genome Sequencing Center for Infectious Disease"/>
            <person name="Neafsey D."/>
            <person name="Adams J."/>
            <person name="Walker B."/>
            <person name="Young S.K."/>
            <person name="Zeng Q."/>
            <person name="Gargeya S."/>
            <person name="Fitzgerald M."/>
            <person name="Haas B."/>
            <person name="Abouelleil A."/>
            <person name="Alvarado L."/>
            <person name="Chapman S.B."/>
            <person name="Gainer-Dewar J."/>
            <person name="Goldberg J."/>
            <person name="Griggs A."/>
            <person name="Gujja S."/>
            <person name="Hansen M."/>
            <person name="Howarth C."/>
            <person name="Imamovic A."/>
            <person name="Ireland A."/>
            <person name="Larimer J."/>
            <person name="McCowan C."/>
            <person name="Murphy C."/>
            <person name="Pearson M."/>
            <person name="Poon T.W."/>
            <person name="Priest M."/>
            <person name="Roberts A."/>
            <person name="Saif S."/>
            <person name="Shea T."/>
            <person name="Sykes S."/>
            <person name="Wortman J."/>
            <person name="Nusbaum C."/>
            <person name="Birren B."/>
        </authorList>
    </citation>
    <scope>NUCLEOTIDE SEQUENCE [LARGE SCALE GENOMIC DNA]</scope>
    <source>
        <strain evidence="2 3">17X</strain>
    </source>
</reference>
<dbReference type="Proteomes" id="UP000018538">
    <property type="component" value="Unassembled WGS sequence"/>
</dbReference>
<dbReference type="NCBIfam" id="TIGR01590">
    <property type="entry name" value="yir-bir-cir_Pla"/>
    <property type="match status" value="1"/>
</dbReference>
<keyword evidence="1" id="KW-0812">Transmembrane</keyword>
<evidence type="ECO:0000313" key="2">
    <source>
        <dbReference type="EMBL" id="ETB56071.1"/>
    </source>
</evidence>
<dbReference type="InterPro" id="IPR006477">
    <property type="entry name" value="Yir_bir_cir"/>
</dbReference>